<accession>A0ABS7TUH6</accession>
<dbReference type="EMBL" id="JAIRAU010000028">
    <property type="protein sequence ID" value="MBZ5711875.1"/>
    <property type="molecule type" value="Genomic_DNA"/>
</dbReference>
<evidence type="ECO:0008006" key="5">
    <source>
        <dbReference type="Google" id="ProtNLM"/>
    </source>
</evidence>
<organism evidence="3 4">
    <name type="scientific">Nannocystis pusilla</name>
    <dbReference type="NCBI Taxonomy" id="889268"/>
    <lineage>
        <taxon>Bacteria</taxon>
        <taxon>Pseudomonadati</taxon>
        <taxon>Myxococcota</taxon>
        <taxon>Polyangia</taxon>
        <taxon>Nannocystales</taxon>
        <taxon>Nannocystaceae</taxon>
        <taxon>Nannocystis</taxon>
    </lineage>
</organism>
<sequence length="264" mass="28543">MLVPSAASAGPGEPNLQLVDDHVRQGQEAYNRREFALAARHWQQAVELLPDVGEHSDNRTAIYEYIADAYEKAVAEHDDLKLIQEGLRVLDAYAAAVDPGHKLPDIVMRARTTLRARLAAAQRATAADRPDAGPSVPAPSQPGPELRRRDEQKKGLLIAGGIVTAASAGMFVLLGTSIAQTSKREDEFQANRCDLDQPVGVCEQIYSRGVTSDRLAVTSLITGPLLLGAGMAMLLIAARRKSSRHAWTPSFGARMVGATWSLRF</sequence>
<proteinExistence type="predicted"/>
<evidence type="ECO:0000256" key="1">
    <source>
        <dbReference type="SAM" id="MobiDB-lite"/>
    </source>
</evidence>
<keyword evidence="2" id="KW-0472">Membrane</keyword>
<feature type="transmembrane region" description="Helical" evidence="2">
    <location>
        <begin position="156"/>
        <end position="179"/>
    </location>
</feature>
<protein>
    <recommendedName>
        <fullName evidence="5">Tetratricopeptide repeat protein</fullName>
    </recommendedName>
</protein>
<evidence type="ECO:0000256" key="2">
    <source>
        <dbReference type="SAM" id="Phobius"/>
    </source>
</evidence>
<dbReference type="RefSeq" id="WP_224193639.1">
    <property type="nucleotide sequence ID" value="NZ_JAIRAU010000028.1"/>
</dbReference>
<feature type="transmembrane region" description="Helical" evidence="2">
    <location>
        <begin position="215"/>
        <end position="237"/>
    </location>
</feature>
<evidence type="ECO:0000313" key="3">
    <source>
        <dbReference type="EMBL" id="MBZ5711875.1"/>
    </source>
</evidence>
<keyword evidence="2" id="KW-1133">Transmembrane helix</keyword>
<evidence type="ECO:0000313" key="4">
    <source>
        <dbReference type="Proteomes" id="UP001139031"/>
    </source>
</evidence>
<comment type="caution">
    <text evidence="3">The sequence shown here is derived from an EMBL/GenBank/DDBJ whole genome shotgun (WGS) entry which is preliminary data.</text>
</comment>
<dbReference type="Proteomes" id="UP001139031">
    <property type="component" value="Unassembled WGS sequence"/>
</dbReference>
<feature type="region of interest" description="Disordered" evidence="1">
    <location>
        <begin position="121"/>
        <end position="149"/>
    </location>
</feature>
<gene>
    <name evidence="3" type="ORF">K7C98_21750</name>
</gene>
<keyword evidence="4" id="KW-1185">Reference proteome</keyword>
<reference evidence="3" key="1">
    <citation type="submission" date="2021-08" db="EMBL/GenBank/DDBJ databases">
        <authorList>
            <person name="Stevens D.C."/>
        </authorList>
    </citation>
    <scope>NUCLEOTIDE SEQUENCE</scope>
    <source>
        <strain evidence="3">DSM 53165</strain>
    </source>
</reference>
<keyword evidence="2" id="KW-0812">Transmembrane</keyword>
<name>A0ABS7TUH6_9BACT</name>